<name>A0A0H5QQD7_9EUKA</name>
<organism evidence="2">
    <name type="scientific">Spongospora subterranea</name>
    <dbReference type="NCBI Taxonomy" id="70186"/>
    <lineage>
        <taxon>Eukaryota</taxon>
        <taxon>Sar</taxon>
        <taxon>Rhizaria</taxon>
        <taxon>Endomyxa</taxon>
        <taxon>Phytomyxea</taxon>
        <taxon>Plasmodiophorida</taxon>
        <taxon>Plasmodiophoridae</taxon>
        <taxon>Spongospora</taxon>
    </lineage>
</organism>
<accession>A0A0H5QQD7</accession>
<sequence>CEASQDEWRFRATERSFDEHPNDILRQWIATVEAVESDEEIEFGDVDGLAQSEAPEPPSDDQQMPLPTINDPRFPQEILRNLPQPNFRTRKETLTKVVCERSSIEFLNNDVPAF</sequence>
<protein>
    <submittedName>
        <fullName evidence="2">Uncharacterized protein</fullName>
    </submittedName>
</protein>
<dbReference type="AlphaFoldDB" id="A0A0H5QQD7"/>
<dbReference type="EMBL" id="HACM01003375">
    <property type="protein sequence ID" value="CRZ03817.1"/>
    <property type="molecule type" value="Transcribed_RNA"/>
</dbReference>
<feature type="region of interest" description="Disordered" evidence="1">
    <location>
        <begin position="40"/>
        <end position="72"/>
    </location>
</feature>
<evidence type="ECO:0000256" key="1">
    <source>
        <dbReference type="SAM" id="MobiDB-lite"/>
    </source>
</evidence>
<proteinExistence type="predicted"/>
<reference evidence="2" key="1">
    <citation type="submission" date="2015-04" db="EMBL/GenBank/DDBJ databases">
        <title>The genome sequence of the plant pathogenic Rhizarian Plasmodiophora brassicae reveals insights in its biotrophic life cycle and the origin of chitin synthesis.</title>
        <authorList>
            <person name="Schwelm A."/>
            <person name="Fogelqvist J."/>
            <person name="Knaust A."/>
            <person name="Julke S."/>
            <person name="Lilja T."/>
            <person name="Dhandapani V."/>
            <person name="Bonilla-Rosso G."/>
            <person name="Karlsson M."/>
            <person name="Shevchenko A."/>
            <person name="Choi S.R."/>
            <person name="Kim H.G."/>
            <person name="Park J.Y."/>
            <person name="Lim Y.P."/>
            <person name="Ludwig-Muller J."/>
            <person name="Dixelius C."/>
        </authorList>
    </citation>
    <scope>NUCLEOTIDE SEQUENCE</scope>
    <source>
        <tissue evidence="2">Potato root galls</tissue>
    </source>
</reference>
<feature type="non-terminal residue" evidence="2">
    <location>
        <position position="1"/>
    </location>
</feature>
<evidence type="ECO:0000313" key="2">
    <source>
        <dbReference type="EMBL" id="CRZ03817.1"/>
    </source>
</evidence>